<dbReference type="AlphaFoldDB" id="A0A9N7JIL6"/>
<dbReference type="GeneID" id="303559103"/>
<name>A0A9N7JIL6_CLOSE</name>
<dbReference type="Gene3D" id="3.40.50.1360">
    <property type="match status" value="1"/>
</dbReference>
<reference evidence="9" key="2">
    <citation type="submission" date="2022-06" db="EMBL/GenBank/DDBJ databases">
        <authorList>
            <person name="Holder M.E."/>
            <person name="Ajami N.J."/>
            <person name="Petrosino J.F."/>
        </authorList>
    </citation>
    <scope>NUCLEOTIDE SEQUENCE</scope>
    <source>
        <strain evidence="9">RMA 8861</strain>
    </source>
</reference>
<dbReference type="Pfam" id="PF08220">
    <property type="entry name" value="HTH_DeoR"/>
    <property type="match status" value="1"/>
</dbReference>
<dbReference type="Gene3D" id="1.10.10.10">
    <property type="entry name" value="Winged helix-like DNA-binding domain superfamily/Winged helix DNA-binding domain"/>
    <property type="match status" value="1"/>
</dbReference>
<dbReference type="SMART" id="SM01134">
    <property type="entry name" value="DeoRC"/>
    <property type="match status" value="1"/>
</dbReference>
<protein>
    <recommendedName>
        <fullName evidence="1">Lactose phosphotransferase system repressor</fullName>
    </recommendedName>
</protein>
<proteinExistence type="predicted"/>
<evidence type="ECO:0000313" key="10">
    <source>
        <dbReference type="Proteomes" id="UP000280586"/>
    </source>
</evidence>
<dbReference type="Pfam" id="PF00455">
    <property type="entry name" value="DeoRC"/>
    <property type="match status" value="1"/>
</dbReference>
<dbReference type="InterPro" id="IPR036388">
    <property type="entry name" value="WH-like_DNA-bd_sf"/>
</dbReference>
<dbReference type="PANTHER" id="PTHR30363">
    <property type="entry name" value="HTH-TYPE TRANSCRIPTIONAL REGULATOR SRLR-RELATED"/>
    <property type="match status" value="1"/>
</dbReference>
<dbReference type="KEGG" id="csep:CP523_00245"/>
<sequence length="251" mass="28037">MTSRYTKLLEIVNENKRIEVSKLAELLNVSQVTVRKDLDVLCERGLLKREHGYAVTTSTSDDINSRLAFNYNIKRKIANLASELVVDGETVMVESGSSCALLAEELAYNKKDITIITNSVFIASHIREGNAKVVLLGGDYQPESQVVVGPLTKKCVEDFFVDKLFVGTDGYNSKIGFTGKNLMRTETVKVMSENANKLIILTESSKFSERGVVSQFKTEEVDYVITDDNIPKDVLENLKNKNIEVKMVKVD</sequence>
<keyword evidence="2" id="KW-0678">Repressor</keyword>
<organism evidence="8 10">
    <name type="scientific">Clostridium septicum</name>
    <dbReference type="NCBI Taxonomy" id="1504"/>
    <lineage>
        <taxon>Bacteria</taxon>
        <taxon>Bacillati</taxon>
        <taxon>Bacillota</taxon>
        <taxon>Clostridia</taxon>
        <taxon>Eubacteriales</taxon>
        <taxon>Clostridiaceae</taxon>
        <taxon>Clostridium</taxon>
    </lineage>
</organism>
<dbReference type="PROSITE" id="PS00894">
    <property type="entry name" value="HTH_DEOR_1"/>
    <property type="match status" value="1"/>
</dbReference>
<dbReference type="GO" id="GO:0003700">
    <property type="term" value="F:DNA-binding transcription factor activity"/>
    <property type="evidence" value="ECO:0007669"/>
    <property type="project" value="InterPro"/>
</dbReference>
<keyword evidence="4 9" id="KW-0238">DNA-binding</keyword>
<dbReference type="PROSITE" id="PS51000">
    <property type="entry name" value="HTH_DEOR_2"/>
    <property type="match status" value="1"/>
</dbReference>
<reference evidence="8 10" key="1">
    <citation type="submission" date="2017-09" db="EMBL/GenBank/DDBJ databases">
        <authorList>
            <person name="Thomas P."/>
            <person name="Seyboldt C."/>
        </authorList>
    </citation>
    <scope>NUCLEOTIDE SEQUENCE [LARGE SCALE GENOMIC DNA]</scope>
    <source>
        <strain evidence="8 10">DSM 7534</strain>
    </source>
</reference>
<dbReference type="RefSeq" id="WP_066677372.1">
    <property type="nucleotide sequence ID" value="NZ_CABMIZ010000026.1"/>
</dbReference>
<evidence type="ECO:0000256" key="6">
    <source>
        <dbReference type="ARBA" id="ARBA00024937"/>
    </source>
</evidence>
<dbReference type="OrthoDB" id="9797223at2"/>
<evidence type="ECO:0000313" key="11">
    <source>
        <dbReference type="Proteomes" id="UP001055437"/>
    </source>
</evidence>
<keyword evidence="5" id="KW-0804">Transcription</keyword>
<evidence type="ECO:0000256" key="3">
    <source>
        <dbReference type="ARBA" id="ARBA00023015"/>
    </source>
</evidence>
<dbReference type="EMBL" id="CP099799">
    <property type="protein sequence ID" value="USR99552.1"/>
    <property type="molecule type" value="Genomic_DNA"/>
</dbReference>
<dbReference type="InterPro" id="IPR036390">
    <property type="entry name" value="WH_DNA-bd_sf"/>
</dbReference>
<feature type="domain" description="HTH deoR-type" evidence="7">
    <location>
        <begin position="1"/>
        <end position="56"/>
    </location>
</feature>
<dbReference type="InterPro" id="IPR037171">
    <property type="entry name" value="NagB/RpiA_transferase-like"/>
</dbReference>
<keyword evidence="3" id="KW-0805">Transcription regulation</keyword>
<dbReference type="Proteomes" id="UP001055437">
    <property type="component" value="Chromosome"/>
</dbReference>
<comment type="function">
    <text evidence="6">Repressor of the lactose catabolism operon. Galactose-6-phosphate is the inducer.</text>
</comment>
<dbReference type="PANTHER" id="PTHR30363:SF4">
    <property type="entry name" value="GLYCEROL-3-PHOSPHATE REGULON REPRESSOR"/>
    <property type="match status" value="1"/>
</dbReference>
<dbReference type="InterPro" id="IPR014036">
    <property type="entry name" value="DeoR-like_C"/>
</dbReference>
<keyword evidence="11" id="KW-1185">Reference proteome</keyword>
<dbReference type="InterPro" id="IPR001034">
    <property type="entry name" value="DeoR_HTH"/>
</dbReference>
<evidence type="ECO:0000256" key="5">
    <source>
        <dbReference type="ARBA" id="ARBA00023163"/>
    </source>
</evidence>
<dbReference type="GO" id="GO:0003677">
    <property type="term" value="F:DNA binding"/>
    <property type="evidence" value="ECO:0007669"/>
    <property type="project" value="UniProtKB-KW"/>
</dbReference>
<evidence type="ECO:0000259" key="7">
    <source>
        <dbReference type="PROSITE" id="PS51000"/>
    </source>
</evidence>
<dbReference type="SUPFAM" id="SSF46785">
    <property type="entry name" value="Winged helix' DNA-binding domain"/>
    <property type="match status" value="1"/>
</dbReference>
<dbReference type="EMBL" id="CP023671">
    <property type="protein sequence ID" value="AYE32989.1"/>
    <property type="molecule type" value="Genomic_DNA"/>
</dbReference>
<evidence type="ECO:0000256" key="4">
    <source>
        <dbReference type="ARBA" id="ARBA00023125"/>
    </source>
</evidence>
<dbReference type="InterPro" id="IPR018356">
    <property type="entry name" value="Tscrpt_reg_HTH_DeoR_CS"/>
</dbReference>
<evidence type="ECO:0000313" key="9">
    <source>
        <dbReference type="EMBL" id="USR99552.1"/>
    </source>
</evidence>
<dbReference type="SUPFAM" id="SSF100950">
    <property type="entry name" value="NagB/RpiA/CoA transferase-like"/>
    <property type="match status" value="1"/>
</dbReference>
<gene>
    <name evidence="8" type="ORF">CP523_00245</name>
    <name evidence="9" type="ORF">NH397_08530</name>
</gene>
<dbReference type="InterPro" id="IPR050313">
    <property type="entry name" value="Carb_Metab_HTH_regulators"/>
</dbReference>
<accession>A0A9N7JIL6</accession>
<evidence type="ECO:0000313" key="8">
    <source>
        <dbReference type="EMBL" id="AYE32989.1"/>
    </source>
</evidence>
<evidence type="ECO:0000256" key="1">
    <source>
        <dbReference type="ARBA" id="ARBA00021390"/>
    </source>
</evidence>
<dbReference type="PRINTS" id="PR00037">
    <property type="entry name" value="HTHLACR"/>
</dbReference>
<dbReference type="Proteomes" id="UP000280586">
    <property type="component" value="Chromosome"/>
</dbReference>
<dbReference type="SMART" id="SM00420">
    <property type="entry name" value="HTH_DEOR"/>
    <property type="match status" value="1"/>
</dbReference>
<evidence type="ECO:0000256" key="2">
    <source>
        <dbReference type="ARBA" id="ARBA00022491"/>
    </source>
</evidence>